<name>L9Z037_9EURY</name>
<comment type="caution">
    <text evidence="2">The sequence shown here is derived from an EMBL/GenBank/DDBJ whole genome shotgun (WGS) entry which is preliminary data.</text>
</comment>
<feature type="compositionally biased region" description="Acidic residues" evidence="1">
    <location>
        <begin position="1"/>
        <end position="24"/>
    </location>
</feature>
<dbReference type="eggNOG" id="arCOG10869">
    <property type="taxonomic scope" value="Archaea"/>
</dbReference>
<reference evidence="2 3" key="1">
    <citation type="journal article" date="2014" name="PLoS Genet.">
        <title>Phylogenetically driven sequencing of extremely halophilic archaea reveals strategies for static and dynamic osmo-response.</title>
        <authorList>
            <person name="Becker E.A."/>
            <person name="Seitzer P.M."/>
            <person name="Tritt A."/>
            <person name="Larsen D."/>
            <person name="Krusor M."/>
            <person name="Yao A.I."/>
            <person name="Wu D."/>
            <person name="Madern D."/>
            <person name="Eisen J.A."/>
            <person name="Darling A.E."/>
            <person name="Facciotti M.T."/>
        </authorList>
    </citation>
    <scope>NUCLEOTIDE SEQUENCE [LARGE SCALE GENOMIC DNA]</scope>
    <source>
        <strain evidence="2 3">DSM 3751</strain>
    </source>
</reference>
<proteinExistence type="predicted"/>
<feature type="region of interest" description="Disordered" evidence="1">
    <location>
        <begin position="1"/>
        <end position="31"/>
    </location>
</feature>
<dbReference type="Proteomes" id="UP000011618">
    <property type="component" value="Unassembled WGS sequence"/>
</dbReference>
<dbReference type="AlphaFoldDB" id="L9Z037"/>
<gene>
    <name evidence="2" type="ORF">C487_07757</name>
</gene>
<evidence type="ECO:0000313" key="2">
    <source>
        <dbReference type="EMBL" id="ELY78518.1"/>
    </source>
</evidence>
<sequence length="91" mass="10009">MPQEDADLEIDPDPQLEREADEAATEALSGEEPLVVNRMGTDVHVQRYPGEGVVAKAGTLLENGTETVDDATRKRYRLSKEQLLDVVTSVE</sequence>
<feature type="non-terminal residue" evidence="2">
    <location>
        <position position="91"/>
    </location>
</feature>
<protein>
    <submittedName>
        <fullName evidence="2">Uncharacterized protein</fullName>
    </submittedName>
</protein>
<organism evidence="2 3">
    <name type="scientific">Natrinema pallidum DSM 3751</name>
    <dbReference type="NCBI Taxonomy" id="1227495"/>
    <lineage>
        <taxon>Archaea</taxon>
        <taxon>Methanobacteriati</taxon>
        <taxon>Methanobacteriota</taxon>
        <taxon>Stenosarchaea group</taxon>
        <taxon>Halobacteria</taxon>
        <taxon>Halobacteriales</taxon>
        <taxon>Natrialbaceae</taxon>
        <taxon>Natrinema</taxon>
    </lineage>
</organism>
<dbReference type="EMBL" id="AOII01000044">
    <property type="protein sequence ID" value="ELY78518.1"/>
    <property type="molecule type" value="Genomic_DNA"/>
</dbReference>
<evidence type="ECO:0000256" key="1">
    <source>
        <dbReference type="SAM" id="MobiDB-lite"/>
    </source>
</evidence>
<evidence type="ECO:0000313" key="3">
    <source>
        <dbReference type="Proteomes" id="UP000011618"/>
    </source>
</evidence>
<accession>L9Z037</accession>